<evidence type="ECO:0000313" key="6">
    <source>
        <dbReference type="Proteomes" id="UP001320513"/>
    </source>
</evidence>
<reference evidence="5 6" key="1">
    <citation type="submission" date="2015-12" db="EMBL/GenBank/DDBJ databases">
        <title>Phylogenomics in the description of a new species in the Pseudomonas syringae group.</title>
        <authorList>
            <person name="Busquets A."/>
            <person name="Gomila M."/>
            <person name="Beiki F."/>
            <person name="Rahimian H."/>
            <person name="Mulet M."/>
            <person name="Sanchez D."/>
            <person name="Garcia-Valdes E."/>
            <person name="Lalucat J."/>
        </authorList>
    </citation>
    <scope>NUCLEOTIDE SEQUENCE [LARGE SCALE GENOMIC DNA]</scope>
    <source>
        <strain evidence="5 6">S25</strain>
    </source>
</reference>
<dbReference type="PANTHER" id="PTHR47894:SF1">
    <property type="entry name" value="HTH-TYPE TRANSCRIPTIONAL REGULATOR VQSM"/>
    <property type="match status" value="1"/>
</dbReference>
<keyword evidence="2" id="KW-0238">DNA-binding</keyword>
<name>A0ABS9ZPX7_9PSED</name>
<evidence type="ECO:0000259" key="4">
    <source>
        <dbReference type="PROSITE" id="PS01124"/>
    </source>
</evidence>
<dbReference type="PROSITE" id="PS01124">
    <property type="entry name" value="HTH_ARAC_FAMILY_2"/>
    <property type="match status" value="1"/>
</dbReference>
<keyword evidence="6" id="KW-1185">Reference proteome</keyword>
<comment type="caution">
    <text evidence="5">The sequence shown here is derived from an EMBL/GenBank/DDBJ whole genome shotgun (WGS) entry which is preliminary data.</text>
</comment>
<dbReference type="InterPro" id="IPR032687">
    <property type="entry name" value="AraC-type_N"/>
</dbReference>
<proteinExistence type="predicted"/>
<dbReference type="Pfam" id="PF12625">
    <property type="entry name" value="Arabinose_bd"/>
    <property type="match status" value="1"/>
</dbReference>
<dbReference type="EMBL" id="LOHG01000025">
    <property type="protein sequence ID" value="MCI8212630.1"/>
    <property type="molecule type" value="Genomic_DNA"/>
</dbReference>
<evidence type="ECO:0000256" key="2">
    <source>
        <dbReference type="ARBA" id="ARBA00023125"/>
    </source>
</evidence>
<evidence type="ECO:0000256" key="3">
    <source>
        <dbReference type="ARBA" id="ARBA00023163"/>
    </source>
</evidence>
<evidence type="ECO:0000256" key="1">
    <source>
        <dbReference type="ARBA" id="ARBA00023015"/>
    </source>
</evidence>
<dbReference type="PANTHER" id="PTHR47894">
    <property type="entry name" value="HTH-TYPE TRANSCRIPTIONAL REGULATOR GADX"/>
    <property type="match status" value="1"/>
</dbReference>
<evidence type="ECO:0000313" key="5">
    <source>
        <dbReference type="EMBL" id="MCI8212630.1"/>
    </source>
</evidence>
<dbReference type="Gene3D" id="1.10.10.60">
    <property type="entry name" value="Homeodomain-like"/>
    <property type="match status" value="1"/>
</dbReference>
<gene>
    <name evidence="5" type="ORF">AUC61_24160</name>
</gene>
<feature type="domain" description="HTH araC/xylS-type" evidence="4">
    <location>
        <begin position="247"/>
        <end position="345"/>
    </location>
</feature>
<dbReference type="InterPro" id="IPR009057">
    <property type="entry name" value="Homeodomain-like_sf"/>
</dbReference>
<protein>
    <submittedName>
        <fullName evidence="5">AraC family transcriptional regulator</fullName>
    </submittedName>
</protein>
<dbReference type="Proteomes" id="UP001320513">
    <property type="component" value="Unassembled WGS sequence"/>
</dbReference>
<keyword evidence="1" id="KW-0805">Transcription regulation</keyword>
<dbReference type="SUPFAM" id="SSF46689">
    <property type="entry name" value="Homeodomain-like"/>
    <property type="match status" value="1"/>
</dbReference>
<keyword evidence="3" id="KW-0804">Transcription</keyword>
<dbReference type="SMART" id="SM00342">
    <property type="entry name" value="HTH_ARAC"/>
    <property type="match status" value="1"/>
</dbReference>
<dbReference type="Pfam" id="PF12833">
    <property type="entry name" value="HTH_18"/>
    <property type="match status" value="1"/>
</dbReference>
<accession>A0ABS9ZPX7</accession>
<sequence length="357" mass="40057">MPRHQKPAPPLANAIVKDTISIELVREALLESRLPKDEQQALLAQAGIAPDVMGESRARVPVSAYAALWRSLERCTDDLFFGMDPRPLRKGSLEFLCRSSMAQPTLAEGLESGLAFLGLMLERFGARLIRQQSVAEIVIDHPQGAVSRAFADFTFWMIVHGVACWLCGRRVPILGIELRCVQPDYIEDYKVMFSENLRFQRPRSRMIFAADCLDLAIRRSTAELDAFLGTVPANLLVRYRDSQSLASRIRQYLRSLPAEQWPNSAELAQGLFMSGSTLRRRLAEEAQSYQALKDSVRKDLAIGWLADEQLDFTTIASRLGFADASSFHKAFRKWSGTNPGHYRDVVLGRIGQTGHPH</sequence>
<organism evidence="5 6">
    <name type="scientific">Pseudomonas maioricensis</name>
    <dbReference type="NCBI Taxonomy" id="1766623"/>
    <lineage>
        <taxon>Bacteria</taxon>
        <taxon>Pseudomonadati</taxon>
        <taxon>Pseudomonadota</taxon>
        <taxon>Gammaproteobacteria</taxon>
        <taxon>Pseudomonadales</taxon>
        <taxon>Pseudomonadaceae</taxon>
        <taxon>Pseudomonas</taxon>
    </lineage>
</organism>
<dbReference type="InterPro" id="IPR018060">
    <property type="entry name" value="HTH_AraC"/>
</dbReference>
<dbReference type="RefSeq" id="WP_243248773.1">
    <property type="nucleotide sequence ID" value="NZ_LOHG01000025.1"/>
</dbReference>